<evidence type="ECO:0000256" key="1">
    <source>
        <dbReference type="PROSITE-ProRule" id="PRU00169"/>
    </source>
</evidence>
<dbReference type="Proteomes" id="UP000034954">
    <property type="component" value="Unassembled WGS sequence"/>
</dbReference>
<keyword evidence="1" id="KW-0597">Phosphoprotein</keyword>
<dbReference type="AlphaFoldDB" id="A0A0M2UY94"/>
<dbReference type="GO" id="GO:0000160">
    <property type="term" value="P:phosphorelay signal transduction system"/>
    <property type="evidence" value="ECO:0007669"/>
    <property type="project" value="InterPro"/>
</dbReference>
<organism evidence="3 4">
    <name type="scientific">Candidatus Brocadia fulgida</name>
    <dbReference type="NCBI Taxonomy" id="380242"/>
    <lineage>
        <taxon>Bacteria</taxon>
        <taxon>Pseudomonadati</taxon>
        <taxon>Planctomycetota</taxon>
        <taxon>Candidatus Brocadiia</taxon>
        <taxon>Candidatus Brocadiales</taxon>
        <taxon>Candidatus Brocadiaceae</taxon>
        <taxon>Candidatus Brocadia</taxon>
    </lineage>
</organism>
<sequence>MITDYRLDWTDGLWILRSVRKQYPSMPVVMITDHGSEEIAVEGMKSGLSDYILKRKLHDLPVVLKKNLMNARLGKGYSTSGIQKNISHGRHATTETISDYAYTLRVESDGTFVCECVTDAFTPLTGHTLEEIDGHDGWYSLICPEDKTLFSSTGIICFPASRK</sequence>
<dbReference type="Pfam" id="PF00072">
    <property type="entry name" value="Response_reg"/>
    <property type="match status" value="1"/>
</dbReference>
<dbReference type="CDD" id="cd00156">
    <property type="entry name" value="REC"/>
    <property type="match status" value="1"/>
</dbReference>
<gene>
    <name evidence="3" type="ORF">BROFUL_00440</name>
</gene>
<feature type="domain" description="Response regulatory" evidence="2">
    <location>
        <begin position="1"/>
        <end position="69"/>
    </location>
</feature>
<protein>
    <submittedName>
        <fullName evidence="3">Diguanylate cyclase/phosphodiesterase</fullName>
    </submittedName>
</protein>
<name>A0A0M2UY94_9BACT</name>
<dbReference type="InterPro" id="IPR001789">
    <property type="entry name" value="Sig_transdc_resp-reg_receiver"/>
</dbReference>
<dbReference type="EMBL" id="LAQJ01000058">
    <property type="protein sequence ID" value="KKO20827.1"/>
    <property type="molecule type" value="Genomic_DNA"/>
</dbReference>
<accession>A0A0M2UY94</accession>
<dbReference type="PROSITE" id="PS50110">
    <property type="entry name" value="RESPONSE_REGULATORY"/>
    <property type="match status" value="1"/>
</dbReference>
<keyword evidence="4" id="KW-1185">Reference proteome</keyword>
<dbReference type="Gene3D" id="3.40.50.2300">
    <property type="match status" value="1"/>
</dbReference>
<feature type="modified residue" description="4-aspartylphosphate" evidence="1">
    <location>
        <position position="4"/>
    </location>
</feature>
<comment type="caution">
    <text evidence="3">The sequence shown here is derived from an EMBL/GenBank/DDBJ whole genome shotgun (WGS) entry which is preliminary data.</text>
</comment>
<proteinExistence type="predicted"/>
<evidence type="ECO:0000313" key="3">
    <source>
        <dbReference type="EMBL" id="KKO20827.1"/>
    </source>
</evidence>
<reference evidence="3 4" key="1">
    <citation type="journal article" date="2013" name="BMC Microbiol.">
        <title>Identification of the type II cytochrome c maturation pathway in anammox bacteria by comparative genomics.</title>
        <authorList>
            <person name="Ferousi C."/>
            <person name="Speth D.R."/>
            <person name="Reimann J."/>
            <person name="Op den Camp H.J."/>
            <person name="Allen J.W."/>
            <person name="Keltjens J.T."/>
            <person name="Jetten M.S."/>
        </authorList>
    </citation>
    <scope>NUCLEOTIDE SEQUENCE [LARGE SCALE GENOMIC DNA]</scope>
    <source>
        <strain evidence="3">RU1</strain>
    </source>
</reference>
<evidence type="ECO:0000259" key="2">
    <source>
        <dbReference type="PROSITE" id="PS50110"/>
    </source>
</evidence>
<dbReference type="InterPro" id="IPR011006">
    <property type="entry name" value="CheY-like_superfamily"/>
</dbReference>
<evidence type="ECO:0000313" key="4">
    <source>
        <dbReference type="Proteomes" id="UP000034954"/>
    </source>
</evidence>
<dbReference type="SUPFAM" id="SSF52172">
    <property type="entry name" value="CheY-like"/>
    <property type="match status" value="1"/>
</dbReference>